<dbReference type="eggNOG" id="KOG1843">
    <property type="taxonomic scope" value="Eukaryota"/>
</dbReference>
<dbReference type="GeneID" id="19329325"/>
<dbReference type="AlphaFoldDB" id="R8B9S8"/>
<reference evidence="4" key="1">
    <citation type="journal article" date="2013" name="Genome Announc.">
        <title>Draft genome sequence of the ascomycete Phaeoacremonium aleophilum strain UCR-PA7, a causal agent of the esca disease complex in grapevines.</title>
        <authorList>
            <person name="Blanco-Ulate B."/>
            <person name="Rolshausen P."/>
            <person name="Cantu D."/>
        </authorList>
    </citation>
    <scope>NUCLEOTIDE SEQUENCE [LARGE SCALE GENOMIC DNA]</scope>
    <source>
        <strain evidence="4">UCR-PA7</strain>
    </source>
</reference>
<dbReference type="PANTHER" id="PTHR15629:SF8">
    <property type="entry name" value="DUF500 DOMAIN PROTEIN (AFU_ORTHOLOGUE AFUA_5G07310)"/>
    <property type="match status" value="1"/>
</dbReference>
<dbReference type="InterPro" id="IPR007461">
    <property type="entry name" value="Ysc84_actin-binding"/>
</dbReference>
<dbReference type="GO" id="GO:0035091">
    <property type="term" value="F:phosphatidylinositol binding"/>
    <property type="evidence" value="ECO:0007669"/>
    <property type="project" value="TreeGrafter"/>
</dbReference>
<dbReference type="InterPro" id="IPR051702">
    <property type="entry name" value="SH3_domain_YSC84-like"/>
</dbReference>
<keyword evidence="4" id="KW-1185">Reference proteome</keyword>
<evidence type="ECO:0000313" key="3">
    <source>
        <dbReference type="EMBL" id="EON96037.1"/>
    </source>
</evidence>
<protein>
    <submittedName>
        <fullName evidence="3">Putative duf500 domain protein</fullName>
    </submittedName>
</protein>
<dbReference type="KEGG" id="tmn:UCRPA7_8471"/>
<feature type="domain" description="Ysc84 actin-binding" evidence="2">
    <location>
        <begin position="100"/>
        <end position="155"/>
    </location>
</feature>
<dbReference type="PANTHER" id="PTHR15629">
    <property type="entry name" value="SH3YL1 PROTEIN"/>
    <property type="match status" value="1"/>
</dbReference>
<name>R8B9S8_PHAM7</name>
<feature type="region of interest" description="Disordered" evidence="1">
    <location>
        <begin position="156"/>
        <end position="241"/>
    </location>
</feature>
<dbReference type="Pfam" id="PF04366">
    <property type="entry name" value="Ysc84"/>
    <property type="match status" value="2"/>
</dbReference>
<evidence type="ECO:0000259" key="2">
    <source>
        <dbReference type="Pfam" id="PF04366"/>
    </source>
</evidence>
<dbReference type="CDD" id="cd11524">
    <property type="entry name" value="SYLF"/>
    <property type="match status" value="1"/>
</dbReference>
<dbReference type="RefSeq" id="XP_007919175.1">
    <property type="nucleotide sequence ID" value="XM_007920984.1"/>
</dbReference>
<evidence type="ECO:0000256" key="1">
    <source>
        <dbReference type="SAM" id="MobiDB-lite"/>
    </source>
</evidence>
<evidence type="ECO:0000313" key="4">
    <source>
        <dbReference type="Proteomes" id="UP000014074"/>
    </source>
</evidence>
<proteinExistence type="predicted"/>
<organism evidence="3 4">
    <name type="scientific">Phaeoacremonium minimum (strain UCR-PA7)</name>
    <name type="common">Esca disease fungus</name>
    <name type="synonym">Togninia minima</name>
    <dbReference type="NCBI Taxonomy" id="1286976"/>
    <lineage>
        <taxon>Eukaryota</taxon>
        <taxon>Fungi</taxon>
        <taxon>Dikarya</taxon>
        <taxon>Ascomycota</taxon>
        <taxon>Pezizomycotina</taxon>
        <taxon>Sordariomycetes</taxon>
        <taxon>Sordariomycetidae</taxon>
        <taxon>Togniniales</taxon>
        <taxon>Togniniaceae</taxon>
        <taxon>Phaeoacremonium</taxon>
    </lineage>
</organism>
<feature type="domain" description="Ysc84 actin-binding" evidence="2">
    <location>
        <begin position="214"/>
        <end position="314"/>
    </location>
</feature>
<gene>
    <name evidence="3" type="ORF">UCRPA7_8471</name>
</gene>
<feature type="compositionally biased region" description="Low complexity" evidence="1">
    <location>
        <begin position="215"/>
        <end position="231"/>
    </location>
</feature>
<feature type="region of interest" description="Disordered" evidence="1">
    <location>
        <begin position="320"/>
        <end position="428"/>
    </location>
</feature>
<dbReference type="OrthoDB" id="10255128at2759"/>
<dbReference type="HOGENOM" id="CLU_015320_6_0_1"/>
<sequence>MDKECEKAARILRSFCKDGIYTDTNTAPPVETADGKAKSKPKSRTLLTIPSKVINRAVGLAIFTTARAGFHVTGATGSGVLIARMSDGSWSPPSGIQVYSVGAGFVMGIDIYDCVVVINTKEALEAFTRTRMALGSDLAVVAGPWGAGGSIEFAAPASEGKDKSKASAVEGGAPSAAAPHQGHPVEPVPPGEKPPLATDVPVGGPLPTVNEPQVTTGPETTTTSKTSTAGTSKDRKPSPFRQAISKPVYSYVKSRGFYAGVQVDGTVVTERKDANAAFYGTAIPVDKILKGEVPAQGPGGMWPAASKQLFDVVRGAEGWRGQNQASTAPVPPPGSVQAPAGQHAFAPSPVAGYSHQPDPSVAGATAGVQHINLGPSGNKADEAAAHQEPPPQSAAPPYSEPAHTDELPPAYVDDGQVRPGVGDTKGHQ</sequence>
<accession>R8B9S8</accession>
<dbReference type="EMBL" id="KB933364">
    <property type="protein sequence ID" value="EON96037.1"/>
    <property type="molecule type" value="Genomic_DNA"/>
</dbReference>
<dbReference type="Proteomes" id="UP000014074">
    <property type="component" value="Unassembled WGS sequence"/>
</dbReference>